<dbReference type="Pfam" id="PF08152">
    <property type="entry name" value="GUCT"/>
    <property type="match status" value="1"/>
</dbReference>
<feature type="region of interest" description="Disordered" evidence="8">
    <location>
        <begin position="630"/>
        <end position="665"/>
    </location>
</feature>
<dbReference type="OMA" id="YSGFHGR"/>
<feature type="compositionally biased region" description="Basic and acidic residues" evidence="8">
    <location>
        <begin position="712"/>
        <end position="728"/>
    </location>
</feature>
<dbReference type="InterPro" id="IPR014014">
    <property type="entry name" value="RNA_helicase_DEAD_Q_motif"/>
</dbReference>
<evidence type="ECO:0000259" key="11">
    <source>
        <dbReference type="PROSITE" id="PS51195"/>
    </source>
</evidence>
<dbReference type="KEGG" id="cme:CYME_CMF033C"/>
<dbReference type="eggNOG" id="KOG0331">
    <property type="taxonomic scope" value="Eukaryota"/>
</dbReference>
<accession>M1UPQ0</accession>
<feature type="domain" description="DEAD-box RNA helicase Q" evidence="11">
    <location>
        <begin position="102"/>
        <end position="130"/>
    </location>
</feature>
<dbReference type="STRING" id="280699.M1UPQ0"/>
<dbReference type="SUPFAM" id="SSF54928">
    <property type="entry name" value="RNA-binding domain, RBD"/>
    <property type="match status" value="1"/>
</dbReference>
<dbReference type="PANTHER" id="PTHR47959:SF1">
    <property type="entry name" value="ATP-DEPENDENT RNA HELICASE DBPA"/>
    <property type="match status" value="1"/>
</dbReference>
<reference evidence="12 13" key="1">
    <citation type="journal article" date="2004" name="Nature">
        <title>Genome sequence of the ultrasmall unicellular red alga Cyanidioschyzon merolae 10D.</title>
        <authorList>
            <person name="Matsuzaki M."/>
            <person name="Misumi O."/>
            <person name="Shin-i T."/>
            <person name="Maruyama S."/>
            <person name="Takahara M."/>
            <person name="Miyagishima S."/>
            <person name="Mori T."/>
            <person name="Nishida K."/>
            <person name="Yagisawa F."/>
            <person name="Nishida K."/>
            <person name="Yoshida Y."/>
            <person name="Nishimura Y."/>
            <person name="Nakao S."/>
            <person name="Kobayashi T."/>
            <person name="Momoyama Y."/>
            <person name="Higashiyama T."/>
            <person name="Minoda A."/>
            <person name="Sano M."/>
            <person name="Nomoto H."/>
            <person name="Oishi K."/>
            <person name="Hayashi H."/>
            <person name="Ohta F."/>
            <person name="Nishizaka S."/>
            <person name="Haga S."/>
            <person name="Miura S."/>
            <person name="Morishita T."/>
            <person name="Kabeya Y."/>
            <person name="Terasawa K."/>
            <person name="Suzuki Y."/>
            <person name="Ishii Y."/>
            <person name="Asakawa S."/>
            <person name="Takano H."/>
            <person name="Ohta N."/>
            <person name="Kuroiwa H."/>
            <person name="Tanaka K."/>
            <person name="Shimizu N."/>
            <person name="Sugano S."/>
            <person name="Sato N."/>
            <person name="Nozaki H."/>
            <person name="Ogasawara N."/>
            <person name="Kohara Y."/>
            <person name="Kuroiwa T."/>
        </authorList>
    </citation>
    <scope>NUCLEOTIDE SEQUENCE [LARGE SCALE GENOMIC DNA]</scope>
    <source>
        <strain evidence="12 13">10D</strain>
    </source>
</reference>
<dbReference type="GO" id="GO:0003723">
    <property type="term" value="F:RNA binding"/>
    <property type="evidence" value="ECO:0007669"/>
    <property type="project" value="UniProtKB-KW"/>
</dbReference>
<feature type="domain" description="Helicase ATP-binding" evidence="9">
    <location>
        <begin position="133"/>
        <end position="316"/>
    </location>
</feature>
<evidence type="ECO:0000313" key="12">
    <source>
        <dbReference type="EMBL" id="BAM79421.1"/>
    </source>
</evidence>
<evidence type="ECO:0000256" key="5">
    <source>
        <dbReference type="ARBA" id="ARBA00022840"/>
    </source>
</evidence>
<dbReference type="InterPro" id="IPR014001">
    <property type="entry name" value="Helicase_ATP-bd"/>
</dbReference>
<dbReference type="InterPro" id="IPR001650">
    <property type="entry name" value="Helicase_C-like"/>
</dbReference>
<dbReference type="SUPFAM" id="SSF52540">
    <property type="entry name" value="P-loop containing nucleoside triphosphate hydrolases"/>
    <property type="match status" value="1"/>
</dbReference>
<dbReference type="Proteomes" id="UP000007014">
    <property type="component" value="Chromosome 6"/>
</dbReference>
<proteinExistence type="inferred from homology"/>
<dbReference type="Gramene" id="CMF033CT">
    <property type="protein sequence ID" value="CMF033CT"/>
    <property type="gene ID" value="CMF033C"/>
</dbReference>
<organism evidence="12 13">
    <name type="scientific">Cyanidioschyzon merolae (strain NIES-3377 / 10D)</name>
    <name type="common">Unicellular red alga</name>
    <dbReference type="NCBI Taxonomy" id="280699"/>
    <lineage>
        <taxon>Eukaryota</taxon>
        <taxon>Rhodophyta</taxon>
        <taxon>Bangiophyceae</taxon>
        <taxon>Cyanidiales</taxon>
        <taxon>Cyanidiaceae</taxon>
        <taxon>Cyanidioschyzon</taxon>
    </lineage>
</organism>
<evidence type="ECO:0000256" key="6">
    <source>
        <dbReference type="PROSITE-ProRule" id="PRU00552"/>
    </source>
</evidence>
<dbReference type="SMART" id="SM00490">
    <property type="entry name" value="HELICc"/>
    <property type="match status" value="1"/>
</dbReference>
<feature type="region of interest" description="Disordered" evidence="8">
    <location>
        <begin position="692"/>
        <end position="748"/>
    </location>
</feature>
<dbReference type="AlphaFoldDB" id="M1UPQ0"/>
<dbReference type="InterPro" id="IPR044742">
    <property type="entry name" value="DEAD/DEAH_RhlB"/>
</dbReference>
<dbReference type="CDD" id="cd18787">
    <property type="entry name" value="SF2_C_DEAD"/>
    <property type="match status" value="1"/>
</dbReference>
<evidence type="ECO:0000256" key="4">
    <source>
        <dbReference type="ARBA" id="ARBA00022806"/>
    </source>
</evidence>
<dbReference type="SMART" id="SM00487">
    <property type="entry name" value="DEXDc"/>
    <property type="match status" value="1"/>
</dbReference>
<keyword evidence="13" id="KW-1185">Reference proteome</keyword>
<dbReference type="RefSeq" id="XP_005535707.1">
    <property type="nucleotide sequence ID" value="XM_005535650.1"/>
</dbReference>
<dbReference type="PROSITE" id="PS51194">
    <property type="entry name" value="HELICASE_CTER"/>
    <property type="match status" value="1"/>
</dbReference>
<evidence type="ECO:0000259" key="10">
    <source>
        <dbReference type="PROSITE" id="PS51194"/>
    </source>
</evidence>
<dbReference type="CDD" id="cd00268">
    <property type="entry name" value="DEADc"/>
    <property type="match status" value="1"/>
</dbReference>
<dbReference type="InterPro" id="IPR027417">
    <property type="entry name" value="P-loop_NTPase"/>
</dbReference>
<sequence length="748" mass="82168">MTFISNVISGIQSTCLFSRASCWGDPVTRLCGRPSWFSTTSGFVPRGKLTPVACRFGGASRRHQCSLKMQLSLPSEELESTKQDGVVIEAENATSESKHRDWSLERFPLSEATAAALRKKGITELTEIQAITFNDMRSGRDVIGRSHTGTGKTFAFGVPLVERMVEARVSNGSRRGAPGRSPCALVLTPTRELAKQVTEQLRLIGQPHGLAVDCFYGGASYTQQEEALRRGFDVLVGTPGRILDHLDRGTLNLSNIRIAVLDEADEMLSLGFAEDVERIFQKMPPKEERQTVLFSATIPPWVQKIAAQHQRAPVVHDVVGRTETRAAKNVRHVAVRVPDADFARFAMLEDIVFAHAETGNQRCIVFTDTKREADEIAMTASIFRSSVAQVLHGDVSQRQRELTLQQFRDGRFSILVATDVAARGLDIHEVDVIVQMRPPRDVDTYIHRAGRTGRAGRSGTAVIMYSDSERGLLRALERGASIRFEQAGPPTLERVLDVAAQNAARAVGEASTNRVVPYFQRAADELAAAQFEGDARRALAAALAVISGRTHIEHRSLLTGEAGLRTLLLTMNRAGVTPRDVLGIVRRLSQSGKLFTDDIGKVRLCRDPRQAVFDVSVEAADEILRCMEPQSTTDATSSDAENGTTASHASTGAAAGGGTGDRRTRYPDFTIEVCAALPELRVDDYRFSSGHLERRRGRSLDDDSDRQSLNGRTRDGPGGRTGRRERSSRVRGGRPQRRRSISYTRDVQ</sequence>
<dbReference type="InterPro" id="IPR011545">
    <property type="entry name" value="DEAD/DEAH_box_helicase_dom"/>
</dbReference>
<keyword evidence="2 7" id="KW-0547">Nucleotide-binding</keyword>
<dbReference type="InterPro" id="IPR000629">
    <property type="entry name" value="RNA-helicase_DEAD-box_CS"/>
</dbReference>
<evidence type="ECO:0000256" key="2">
    <source>
        <dbReference type="ARBA" id="ARBA00022741"/>
    </source>
</evidence>
<dbReference type="EMBL" id="AP006488">
    <property type="protein sequence ID" value="BAM79421.1"/>
    <property type="molecule type" value="Genomic_DNA"/>
</dbReference>
<dbReference type="PROSITE" id="PS00039">
    <property type="entry name" value="DEAD_ATP_HELICASE"/>
    <property type="match status" value="1"/>
</dbReference>
<dbReference type="GO" id="GO:0016787">
    <property type="term" value="F:hydrolase activity"/>
    <property type="evidence" value="ECO:0007669"/>
    <property type="project" value="UniProtKB-KW"/>
</dbReference>
<dbReference type="GO" id="GO:0005524">
    <property type="term" value="F:ATP binding"/>
    <property type="evidence" value="ECO:0007669"/>
    <property type="project" value="UniProtKB-KW"/>
</dbReference>
<dbReference type="InterPro" id="IPR050079">
    <property type="entry name" value="DEAD_box_RNA_helicase"/>
</dbReference>
<evidence type="ECO:0000256" key="7">
    <source>
        <dbReference type="RuleBase" id="RU000492"/>
    </source>
</evidence>
<keyword evidence="4 7" id="KW-0347">Helicase</keyword>
<feature type="compositionally biased region" description="Low complexity" evidence="8">
    <location>
        <begin position="643"/>
        <end position="653"/>
    </location>
</feature>
<dbReference type="OrthoDB" id="4255at2759"/>
<dbReference type="InterPro" id="IPR012562">
    <property type="entry name" value="GUCT"/>
</dbReference>
<dbReference type="GeneID" id="16992951"/>
<dbReference type="InterPro" id="IPR035979">
    <property type="entry name" value="RBD_domain_sf"/>
</dbReference>
<evidence type="ECO:0000256" key="1">
    <source>
        <dbReference type="ARBA" id="ARBA00006517"/>
    </source>
</evidence>
<dbReference type="Gene3D" id="3.40.50.300">
    <property type="entry name" value="P-loop containing nucleotide triphosphate hydrolases"/>
    <property type="match status" value="2"/>
</dbReference>
<dbReference type="GO" id="GO:0005829">
    <property type="term" value="C:cytosol"/>
    <property type="evidence" value="ECO:0007669"/>
    <property type="project" value="TreeGrafter"/>
</dbReference>
<keyword evidence="3 7" id="KW-0378">Hydrolase</keyword>
<dbReference type="PANTHER" id="PTHR47959">
    <property type="entry name" value="ATP-DEPENDENT RNA HELICASE RHLE-RELATED"/>
    <property type="match status" value="1"/>
</dbReference>
<dbReference type="PROSITE" id="PS51195">
    <property type="entry name" value="Q_MOTIF"/>
    <property type="match status" value="1"/>
</dbReference>
<feature type="domain" description="Helicase C-terminal" evidence="10">
    <location>
        <begin position="347"/>
        <end position="496"/>
    </location>
</feature>
<dbReference type="HOGENOM" id="CLU_003041_20_2_1"/>
<evidence type="ECO:0000256" key="3">
    <source>
        <dbReference type="ARBA" id="ARBA00022801"/>
    </source>
</evidence>
<reference evidence="12 13" key="2">
    <citation type="journal article" date="2007" name="BMC Biol.">
        <title>A 100%-complete sequence reveals unusually simple genomic features in the hot-spring red alga Cyanidioschyzon merolae.</title>
        <authorList>
            <person name="Nozaki H."/>
            <person name="Takano H."/>
            <person name="Misumi O."/>
            <person name="Terasawa K."/>
            <person name="Matsuzaki M."/>
            <person name="Maruyama S."/>
            <person name="Nishida K."/>
            <person name="Yagisawa F."/>
            <person name="Yoshida Y."/>
            <person name="Fujiwara T."/>
            <person name="Takio S."/>
            <person name="Tamura K."/>
            <person name="Chung S.J."/>
            <person name="Nakamura S."/>
            <person name="Kuroiwa H."/>
            <person name="Tanaka K."/>
            <person name="Sato N."/>
            <person name="Kuroiwa T."/>
        </authorList>
    </citation>
    <scope>NUCLEOTIDE SEQUENCE [LARGE SCALE GENOMIC DNA]</scope>
    <source>
        <strain evidence="12 13">10D</strain>
    </source>
</reference>
<dbReference type="Pfam" id="PF00271">
    <property type="entry name" value="Helicase_C"/>
    <property type="match status" value="1"/>
</dbReference>
<keyword evidence="5 7" id="KW-0067">ATP-binding</keyword>
<evidence type="ECO:0000259" key="9">
    <source>
        <dbReference type="PROSITE" id="PS51192"/>
    </source>
</evidence>
<comment type="similarity">
    <text evidence="1">Belongs to the DEAD box helicase family. DDX21/DDX50 subfamily.</text>
</comment>
<dbReference type="GO" id="GO:0003724">
    <property type="term" value="F:RNA helicase activity"/>
    <property type="evidence" value="ECO:0007669"/>
    <property type="project" value="UniProtKB-EC"/>
</dbReference>
<dbReference type="Pfam" id="PF00270">
    <property type="entry name" value="DEAD"/>
    <property type="match status" value="1"/>
</dbReference>
<feature type="compositionally biased region" description="Basic residues" evidence="8">
    <location>
        <begin position="729"/>
        <end position="740"/>
    </location>
</feature>
<name>M1UPQ0_CYAM1</name>
<protein>
    <submittedName>
        <fullName evidence="12">Nucleolar RNA helicase II/Gu</fullName>
    </submittedName>
</protein>
<feature type="compositionally biased region" description="Polar residues" evidence="8">
    <location>
        <begin position="630"/>
        <end position="642"/>
    </location>
</feature>
<gene>
    <name evidence="12" type="ORF">CYME_CMF033C</name>
</gene>
<evidence type="ECO:0000313" key="13">
    <source>
        <dbReference type="Proteomes" id="UP000007014"/>
    </source>
</evidence>
<dbReference type="PROSITE" id="PS51192">
    <property type="entry name" value="HELICASE_ATP_BIND_1"/>
    <property type="match status" value="1"/>
</dbReference>
<feature type="short sequence motif" description="Q motif" evidence="6">
    <location>
        <begin position="102"/>
        <end position="130"/>
    </location>
</feature>
<evidence type="ECO:0000256" key="8">
    <source>
        <dbReference type="SAM" id="MobiDB-lite"/>
    </source>
</evidence>